<keyword evidence="4" id="KW-1185">Reference proteome</keyword>
<dbReference type="Gene3D" id="2.160.20.120">
    <property type="match status" value="1"/>
</dbReference>
<evidence type="ECO:0000313" key="4">
    <source>
        <dbReference type="Proteomes" id="UP000199031"/>
    </source>
</evidence>
<proteinExistence type="predicted"/>
<evidence type="ECO:0000313" key="3">
    <source>
        <dbReference type="EMBL" id="SFQ34306.1"/>
    </source>
</evidence>
<feature type="signal peptide" evidence="1">
    <location>
        <begin position="1"/>
        <end position="19"/>
    </location>
</feature>
<name>A0A1I5XR56_9BACT</name>
<dbReference type="RefSeq" id="WP_090660100.1">
    <property type="nucleotide sequence ID" value="NZ_FOXQ01000009.1"/>
</dbReference>
<dbReference type="InterPro" id="IPR021255">
    <property type="entry name" value="DUF2807"/>
</dbReference>
<dbReference type="AlphaFoldDB" id="A0A1I5XR56"/>
<dbReference type="STRING" id="1465490.SAMN05444277_109115"/>
<feature type="domain" description="Putative auto-transporter adhesin head GIN" evidence="2">
    <location>
        <begin position="35"/>
        <end position="175"/>
    </location>
</feature>
<dbReference type="Proteomes" id="UP000199031">
    <property type="component" value="Unassembled WGS sequence"/>
</dbReference>
<sequence length="276" mass="28698">MQKIFFCLLLVATGFTLNAQNVVRDANAQVRNVGNFTKIDISSAINLYLSQGSTQGVAVSSTDPDAIGKIKTEVRNGVLRIFVQNGAWNGWNWSNKHLKAYITFTTLESLNVSGACNVEITDPVKVDDLKLELSGASNLYGTIKGNNIKFELSGASNAKANFTAASFDLSQTGASNFKGTINSGKTSLDMSGASVTDINGTATDLIVDASGASNFKGGDLTAENCRIEATGASSASINVNKAIQATASGGSSIRYSGAANITNLDVSGGSTVKKKS</sequence>
<feature type="chain" id="PRO_5011728234" evidence="1">
    <location>
        <begin position="20"/>
        <end position="276"/>
    </location>
</feature>
<keyword evidence="1" id="KW-0732">Signal</keyword>
<evidence type="ECO:0000259" key="2">
    <source>
        <dbReference type="Pfam" id="PF10988"/>
    </source>
</evidence>
<reference evidence="3 4" key="1">
    <citation type="submission" date="2016-10" db="EMBL/GenBank/DDBJ databases">
        <authorList>
            <person name="de Groot N.N."/>
        </authorList>
    </citation>
    <scope>NUCLEOTIDE SEQUENCE [LARGE SCALE GENOMIC DNA]</scope>
    <source>
        <strain evidence="3 4">DSM 28286</strain>
    </source>
</reference>
<evidence type="ECO:0000256" key="1">
    <source>
        <dbReference type="SAM" id="SignalP"/>
    </source>
</evidence>
<gene>
    <name evidence="3" type="ORF">SAMN05444277_109115</name>
</gene>
<dbReference type="EMBL" id="FOXQ01000009">
    <property type="protein sequence ID" value="SFQ34306.1"/>
    <property type="molecule type" value="Genomic_DNA"/>
</dbReference>
<organism evidence="3 4">
    <name type="scientific">Parafilimonas terrae</name>
    <dbReference type="NCBI Taxonomy" id="1465490"/>
    <lineage>
        <taxon>Bacteria</taxon>
        <taxon>Pseudomonadati</taxon>
        <taxon>Bacteroidota</taxon>
        <taxon>Chitinophagia</taxon>
        <taxon>Chitinophagales</taxon>
        <taxon>Chitinophagaceae</taxon>
        <taxon>Parafilimonas</taxon>
    </lineage>
</organism>
<protein>
    <submittedName>
        <fullName evidence="3">Putative auto-transporter adhesin, head GIN domain</fullName>
    </submittedName>
</protein>
<accession>A0A1I5XR56</accession>
<dbReference type="OrthoDB" id="877489at2"/>
<dbReference type="Pfam" id="PF10988">
    <property type="entry name" value="DUF2807"/>
    <property type="match status" value="1"/>
</dbReference>